<dbReference type="Proteomes" id="UP001150581">
    <property type="component" value="Unassembled WGS sequence"/>
</dbReference>
<sequence>TTKYCLYGAADNGDKNDDNADNVDDDRDDGDKANGDRDDGDDEDDNDGDDNDDDCTSSKLAVASVVEPTAQSATTTTDTTKPAACENPAATVDSTSESPMEQLPTPTPSCESLPTHSSERLPPPALNINIVVNKYIVNGSSKRKRQPNENGTLDTAPRVRKLRKGVYNACWNVDIRCLLT</sequence>
<feature type="non-terminal residue" evidence="1">
    <location>
        <position position="1"/>
    </location>
</feature>
<name>A0ACC1I4T6_9FUNG</name>
<comment type="caution">
    <text evidence="1">The sequence shown here is derived from an EMBL/GenBank/DDBJ whole genome shotgun (WGS) entry which is preliminary data.</text>
</comment>
<evidence type="ECO:0000313" key="1">
    <source>
        <dbReference type="EMBL" id="KAJ1886826.1"/>
    </source>
</evidence>
<organism evidence="1 2">
    <name type="scientific">Kickxella alabastrina</name>
    <dbReference type="NCBI Taxonomy" id="61397"/>
    <lineage>
        <taxon>Eukaryota</taxon>
        <taxon>Fungi</taxon>
        <taxon>Fungi incertae sedis</taxon>
        <taxon>Zoopagomycota</taxon>
        <taxon>Kickxellomycotina</taxon>
        <taxon>Kickxellomycetes</taxon>
        <taxon>Kickxellales</taxon>
        <taxon>Kickxellaceae</taxon>
        <taxon>Kickxella</taxon>
    </lineage>
</organism>
<protein>
    <submittedName>
        <fullName evidence="1">Uncharacterized protein</fullName>
    </submittedName>
</protein>
<gene>
    <name evidence="1" type="ORF">LPJ66_009435</name>
</gene>
<evidence type="ECO:0000313" key="2">
    <source>
        <dbReference type="Proteomes" id="UP001150581"/>
    </source>
</evidence>
<accession>A0ACC1I4T6</accession>
<reference evidence="1" key="1">
    <citation type="submission" date="2022-07" db="EMBL/GenBank/DDBJ databases">
        <title>Phylogenomic reconstructions and comparative analyses of Kickxellomycotina fungi.</title>
        <authorList>
            <person name="Reynolds N.K."/>
            <person name="Stajich J.E."/>
            <person name="Barry K."/>
            <person name="Grigoriev I.V."/>
            <person name="Crous P."/>
            <person name="Smith M.E."/>
        </authorList>
    </citation>
    <scope>NUCLEOTIDE SEQUENCE</scope>
    <source>
        <strain evidence="1">Benny 63K</strain>
    </source>
</reference>
<proteinExistence type="predicted"/>
<dbReference type="EMBL" id="JANBPG010002158">
    <property type="protein sequence ID" value="KAJ1886826.1"/>
    <property type="molecule type" value="Genomic_DNA"/>
</dbReference>
<keyword evidence="2" id="KW-1185">Reference proteome</keyword>